<organism evidence="3 4">
    <name type="scientific">Agromyces larvae</name>
    <dbReference type="NCBI Taxonomy" id="2929802"/>
    <lineage>
        <taxon>Bacteria</taxon>
        <taxon>Bacillati</taxon>
        <taxon>Actinomycetota</taxon>
        <taxon>Actinomycetes</taxon>
        <taxon>Micrococcales</taxon>
        <taxon>Microbacteriaceae</taxon>
        <taxon>Agromyces</taxon>
    </lineage>
</organism>
<keyword evidence="2" id="KW-0812">Transmembrane</keyword>
<evidence type="ECO:0000313" key="3">
    <source>
        <dbReference type="EMBL" id="UOE43251.1"/>
    </source>
</evidence>
<dbReference type="Proteomes" id="UP000832097">
    <property type="component" value="Chromosome"/>
</dbReference>
<accession>A0ABY4BVL3</accession>
<evidence type="ECO:0000256" key="1">
    <source>
        <dbReference type="SAM" id="MobiDB-lite"/>
    </source>
</evidence>
<evidence type="ECO:0000256" key="2">
    <source>
        <dbReference type="SAM" id="Phobius"/>
    </source>
</evidence>
<gene>
    <name evidence="3" type="ORF">MTO99_13790</name>
</gene>
<dbReference type="EMBL" id="CP094528">
    <property type="protein sequence ID" value="UOE43251.1"/>
    <property type="molecule type" value="Genomic_DNA"/>
</dbReference>
<keyword evidence="2" id="KW-1133">Transmembrane helix</keyword>
<keyword evidence="4" id="KW-1185">Reference proteome</keyword>
<proteinExistence type="predicted"/>
<reference evidence="3 4" key="1">
    <citation type="submission" date="2022-03" db="EMBL/GenBank/DDBJ databases">
        <title>Mucilaginibacter sp. isolated from the gut of Protaetia brevitarsis seulensis larvae.</title>
        <authorList>
            <person name="Won M."/>
            <person name="Kim S.-J."/>
            <person name="Kwon S.-W."/>
        </authorList>
    </citation>
    <scope>NUCLEOTIDE SEQUENCE [LARGE SCALE GENOMIC DNA]</scope>
    <source>
        <strain evidence="3 4">CFWR-12</strain>
    </source>
</reference>
<dbReference type="RefSeq" id="WP_243554212.1">
    <property type="nucleotide sequence ID" value="NZ_CP094528.1"/>
</dbReference>
<feature type="transmembrane region" description="Helical" evidence="2">
    <location>
        <begin position="32"/>
        <end position="51"/>
    </location>
</feature>
<evidence type="ECO:0000313" key="4">
    <source>
        <dbReference type="Proteomes" id="UP000832097"/>
    </source>
</evidence>
<feature type="region of interest" description="Disordered" evidence="1">
    <location>
        <begin position="1"/>
        <end position="20"/>
    </location>
</feature>
<protein>
    <submittedName>
        <fullName evidence="3">Uncharacterized protein</fullName>
    </submittedName>
</protein>
<name>A0ABY4BVL3_9MICO</name>
<keyword evidence="2" id="KW-0472">Membrane</keyword>
<sequence>MRETRRSQPGGRRVASTSVATPVARPRAVRRFGALLATFAVGGMLATLAIAPTAPALLADPAAAAGSGSHDRLQRVSVDAAAAVPGVSEDSYVASTGPETLIEGGTNHDWAELVLVDGAFPVTDANVTVILRWMRQENGVDNWWNRNNPLNNGNGSGGGSGLGSYDTLVTGAYYAADSLRRYSFYDAIEAALEAGDDADATAAAIWASPWAGSHYGNGTHWSTRPVEAVEAPASAWGR</sequence>